<dbReference type="EMBL" id="UHFX01000003">
    <property type="protein sequence ID" value="SUO04021.1"/>
    <property type="molecule type" value="Genomic_DNA"/>
</dbReference>
<dbReference type="Gene3D" id="3.30.70.100">
    <property type="match status" value="1"/>
</dbReference>
<dbReference type="Pfam" id="PF00403">
    <property type="entry name" value="HMA"/>
    <property type="match status" value="1"/>
</dbReference>
<evidence type="ECO:0000313" key="4">
    <source>
        <dbReference type="EMBL" id="SUO04021.1"/>
    </source>
</evidence>
<dbReference type="PROSITE" id="PS50846">
    <property type="entry name" value="HMA_2"/>
    <property type="match status" value="1"/>
</dbReference>
<evidence type="ECO:0000313" key="2">
    <source>
        <dbReference type="EMBL" id="MDB7982985.1"/>
    </source>
</evidence>
<dbReference type="SUPFAM" id="SSF55008">
    <property type="entry name" value="HMA, heavy metal-associated domain"/>
    <property type="match status" value="1"/>
</dbReference>
<accession>A0A380LL31</accession>
<protein>
    <submittedName>
        <fullName evidence="3">Copper chaperone</fullName>
    </submittedName>
    <submittedName>
        <fullName evidence="2">Heavy-metal-associated domain-containing protein</fullName>
    </submittedName>
    <submittedName>
        <fullName evidence="4">Mercuric reductase</fullName>
    </submittedName>
</protein>
<dbReference type="RefSeq" id="WP_022789272.1">
    <property type="nucleotide sequence ID" value="NZ_CALCIP010000034.1"/>
</dbReference>
<dbReference type="Proteomes" id="UP001212981">
    <property type="component" value="Unassembled WGS sequence"/>
</dbReference>
<keyword evidence="5" id="KW-1185">Reference proteome</keyword>
<feature type="domain" description="HMA" evidence="1">
    <location>
        <begin position="2"/>
        <end position="67"/>
    </location>
</feature>
<dbReference type="GO" id="GO:0046872">
    <property type="term" value="F:metal ion binding"/>
    <property type="evidence" value="ECO:0007669"/>
    <property type="project" value="InterPro"/>
</dbReference>
<evidence type="ECO:0000313" key="6">
    <source>
        <dbReference type="Proteomes" id="UP000260721"/>
    </source>
</evidence>
<dbReference type="InterPro" id="IPR006121">
    <property type="entry name" value="HMA_dom"/>
</dbReference>
<dbReference type="Proteomes" id="UP000260721">
    <property type="component" value="Unassembled WGS sequence"/>
</dbReference>
<dbReference type="OrthoDB" id="9813965at2"/>
<evidence type="ECO:0000313" key="3">
    <source>
        <dbReference type="EMBL" id="RGD78293.1"/>
    </source>
</evidence>
<proteinExistence type="predicted"/>
<dbReference type="GeneID" id="77461879"/>
<organism evidence="4 5">
    <name type="scientific">Faecalicoccus pleomorphus</name>
    <dbReference type="NCBI Taxonomy" id="1323"/>
    <lineage>
        <taxon>Bacteria</taxon>
        <taxon>Bacillati</taxon>
        <taxon>Bacillota</taxon>
        <taxon>Erysipelotrichia</taxon>
        <taxon>Erysipelotrichales</taxon>
        <taxon>Erysipelotrichaceae</taxon>
        <taxon>Faecalicoccus</taxon>
    </lineage>
</organism>
<dbReference type="STRING" id="1123313.GCA_000420345_00386"/>
<evidence type="ECO:0000259" key="1">
    <source>
        <dbReference type="PROSITE" id="PS50846"/>
    </source>
</evidence>
<dbReference type="CDD" id="cd00371">
    <property type="entry name" value="HMA"/>
    <property type="match status" value="1"/>
</dbReference>
<dbReference type="EMBL" id="QUSK01000001">
    <property type="protein sequence ID" value="RGD78293.1"/>
    <property type="molecule type" value="Genomic_DNA"/>
</dbReference>
<name>A0A380LL31_9FIRM</name>
<sequence length="75" mass="8514">MVKTILKIEGMMCGMCESHINAAIRKHFDVKKVKSSHKKGQTVIVSYEKIDTRALKKVIDETGYTLKSVEQSEDE</sequence>
<reference evidence="3 6" key="2">
    <citation type="submission" date="2018-08" db="EMBL/GenBank/DDBJ databases">
        <title>A genome reference for cultivated species of the human gut microbiota.</title>
        <authorList>
            <person name="Zou Y."/>
            <person name="Xue W."/>
            <person name="Luo G."/>
        </authorList>
    </citation>
    <scope>NUCLEOTIDE SEQUENCE [LARGE SCALE GENOMIC DNA]</scope>
    <source>
        <strain evidence="3 6">TF08-11</strain>
    </source>
</reference>
<gene>
    <name evidence="4" type="primary">merA-1</name>
    <name evidence="3" type="ORF">DXC78_00175</name>
    <name evidence="4" type="ORF">NCTC11087_00905</name>
    <name evidence="2" type="ORF">PND82_09170</name>
</gene>
<dbReference type="EMBL" id="JAQLXO010000018">
    <property type="protein sequence ID" value="MDB7982985.1"/>
    <property type="molecule type" value="Genomic_DNA"/>
</dbReference>
<evidence type="ECO:0000313" key="5">
    <source>
        <dbReference type="Proteomes" id="UP000255523"/>
    </source>
</evidence>
<dbReference type="AlphaFoldDB" id="A0A380LL31"/>
<dbReference type="Proteomes" id="UP000255523">
    <property type="component" value="Unassembled WGS sequence"/>
</dbReference>
<dbReference type="InterPro" id="IPR036163">
    <property type="entry name" value="HMA_dom_sf"/>
</dbReference>
<reference evidence="2" key="3">
    <citation type="submission" date="2023-01" db="EMBL/GenBank/DDBJ databases">
        <title>Human gut microbiome strain richness.</title>
        <authorList>
            <person name="Chen-Liaw A."/>
        </authorList>
    </citation>
    <scope>NUCLEOTIDE SEQUENCE</scope>
    <source>
        <strain evidence="2">D8_m1001271B151109d0_201107</strain>
    </source>
</reference>
<reference evidence="4 5" key="1">
    <citation type="submission" date="2018-06" db="EMBL/GenBank/DDBJ databases">
        <authorList>
            <consortium name="Pathogen Informatics"/>
            <person name="Doyle S."/>
        </authorList>
    </citation>
    <scope>NUCLEOTIDE SEQUENCE [LARGE SCALE GENOMIC DNA]</scope>
    <source>
        <strain evidence="4 5">NCTC11087</strain>
    </source>
</reference>